<accession>A0A1B9P0D4</accession>
<dbReference type="STRING" id="688.A6E04_07890"/>
<keyword evidence="2" id="KW-0378">Hydrolase</keyword>
<dbReference type="OrthoDB" id="9797344at2"/>
<dbReference type="AlphaFoldDB" id="A0A1B9P0D4"/>
<protein>
    <submittedName>
        <fullName evidence="2">Phosphohydrolase</fullName>
    </submittedName>
</protein>
<dbReference type="CDD" id="cd00077">
    <property type="entry name" value="HDc"/>
    <property type="match status" value="1"/>
</dbReference>
<dbReference type="SUPFAM" id="SSF109604">
    <property type="entry name" value="HD-domain/PDEase-like"/>
    <property type="match status" value="1"/>
</dbReference>
<dbReference type="Proteomes" id="UP000093523">
    <property type="component" value="Unassembled WGS sequence"/>
</dbReference>
<name>A0A1B9P0D4_ALILO</name>
<comment type="caution">
    <text evidence="2">The sequence shown here is derived from an EMBL/GenBank/DDBJ whole genome shotgun (WGS) entry which is preliminary data.</text>
</comment>
<evidence type="ECO:0000313" key="2">
    <source>
        <dbReference type="EMBL" id="OCH21773.1"/>
    </source>
</evidence>
<dbReference type="SMART" id="SM00471">
    <property type="entry name" value="HDc"/>
    <property type="match status" value="1"/>
</dbReference>
<dbReference type="GO" id="GO:0016787">
    <property type="term" value="F:hydrolase activity"/>
    <property type="evidence" value="ECO:0007669"/>
    <property type="project" value="UniProtKB-KW"/>
</dbReference>
<dbReference type="Gene3D" id="1.10.3210.50">
    <property type="match status" value="1"/>
</dbReference>
<dbReference type="PROSITE" id="PS51831">
    <property type="entry name" value="HD"/>
    <property type="match status" value="1"/>
</dbReference>
<evidence type="ECO:0000313" key="3">
    <source>
        <dbReference type="Proteomes" id="UP000093523"/>
    </source>
</evidence>
<sequence length="210" mass="23685">MTVTEEIENTLLTFIKAEMAQDLAHDINHVMRVVNTAKILCEEEKAIKEVVIPAAYLHDCFSFEKNHPNRAQSSLFAADKAIVFLNRLNYPTEYLEGIHHAIIAHSFSANIETQTVEAQIIQDADRLDALGAIGIARCIQVSAKLGRPLYSFDDPFCHERTPTDGLYTIDHFYTKLLTLSGSMKTKSAVREADKRTLVMRAFLMQLESEI</sequence>
<dbReference type="PANTHER" id="PTHR33594">
    <property type="entry name" value="SUPERFAMILY HYDROLASE, PUTATIVE (AFU_ORTHOLOGUE AFUA_1G03035)-RELATED"/>
    <property type="match status" value="1"/>
</dbReference>
<organism evidence="2 3">
    <name type="scientific">Aliivibrio logei</name>
    <name type="common">Vibrio logei</name>
    <dbReference type="NCBI Taxonomy" id="688"/>
    <lineage>
        <taxon>Bacteria</taxon>
        <taxon>Pseudomonadati</taxon>
        <taxon>Pseudomonadota</taxon>
        <taxon>Gammaproteobacteria</taxon>
        <taxon>Vibrionales</taxon>
        <taxon>Vibrionaceae</taxon>
        <taxon>Aliivibrio</taxon>
    </lineage>
</organism>
<proteinExistence type="predicted"/>
<dbReference type="RefSeq" id="WP_017022311.1">
    <property type="nucleotide sequence ID" value="NZ_CAWMPN010000008.1"/>
</dbReference>
<dbReference type="Pfam" id="PF01966">
    <property type="entry name" value="HD"/>
    <property type="match status" value="1"/>
</dbReference>
<gene>
    <name evidence="2" type="ORF">A6E04_07890</name>
</gene>
<dbReference type="PANTHER" id="PTHR33594:SF1">
    <property type="entry name" value="HD_PDEASE DOMAIN-CONTAINING PROTEIN"/>
    <property type="match status" value="1"/>
</dbReference>
<dbReference type="InterPro" id="IPR003607">
    <property type="entry name" value="HD/PDEase_dom"/>
</dbReference>
<dbReference type="EMBL" id="MAJU01000008">
    <property type="protein sequence ID" value="OCH21773.1"/>
    <property type="molecule type" value="Genomic_DNA"/>
</dbReference>
<evidence type="ECO:0000259" key="1">
    <source>
        <dbReference type="PROSITE" id="PS51831"/>
    </source>
</evidence>
<dbReference type="InterPro" id="IPR006674">
    <property type="entry name" value="HD_domain"/>
</dbReference>
<reference evidence="2 3" key="1">
    <citation type="submission" date="2016-06" db="EMBL/GenBank/DDBJ databases">
        <authorList>
            <person name="Kjaerup R.B."/>
            <person name="Dalgaard T.S."/>
            <person name="Juul-Madsen H.R."/>
        </authorList>
    </citation>
    <scope>NUCLEOTIDE SEQUENCE [LARGE SCALE GENOMIC DNA]</scope>
    <source>
        <strain evidence="2 3">1S159</strain>
    </source>
</reference>
<feature type="domain" description="HD" evidence="1">
    <location>
        <begin position="26"/>
        <end position="130"/>
    </location>
</feature>